<organism evidence="2 3">
    <name type="scientific">Golovinomyces cichoracearum</name>
    <dbReference type="NCBI Taxonomy" id="62708"/>
    <lineage>
        <taxon>Eukaryota</taxon>
        <taxon>Fungi</taxon>
        <taxon>Dikarya</taxon>
        <taxon>Ascomycota</taxon>
        <taxon>Pezizomycotina</taxon>
        <taxon>Leotiomycetes</taxon>
        <taxon>Erysiphales</taxon>
        <taxon>Erysiphaceae</taxon>
        <taxon>Golovinomyces</taxon>
    </lineage>
</organism>
<keyword evidence="3" id="KW-1185">Reference proteome</keyword>
<dbReference type="STRING" id="62708.A0A420JBA3"/>
<feature type="non-terminal residue" evidence="2">
    <location>
        <position position="104"/>
    </location>
</feature>
<dbReference type="Proteomes" id="UP000283383">
    <property type="component" value="Unassembled WGS sequence"/>
</dbReference>
<dbReference type="AlphaFoldDB" id="A0A420JBA3"/>
<sequence>MDISGTTTVQWLVNTLQQQGYFFRYSTAIDNPNRLTNLFFAHPESIQLLAQSPDILLLDCTYKTNRFQMPLLNICGVLGNNMTIQIALAFLSGEDQKHYTWALE</sequence>
<comment type="caution">
    <text evidence="2">The sequence shown here is derived from an EMBL/GenBank/DDBJ whole genome shotgun (WGS) entry which is preliminary data.</text>
</comment>
<name>A0A420JBA3_9PEZI</name>
<evidence type="ECO:0000313" key="3">
    <source>
        <dbReference type="Proteomes" id="UP000283383"/>
    </source>
</evidence>
<accession>A0A420JBA3</accession>
<dbReference type="EMBL" id="MCBQ01000180">
    <property type="protein sequence ID" value="RKF84095.1"/>
    <property type="molecule type" value="Genomic_DNA"/>
</dbReference>
<proteinExistence type="predicted"/>
<evidence type="ECO:0000313" key="2">
    <source>
        <dbReference type="EMBL" id="RKF84095.1"/>
    </source>
</evidence>
<dbReference type="InterPro" id="IPR018289">
    <property type="entry name" value="MULE_transposase_dom"/>
</dbReference>
<protein>
    <recommendedName>
        <fullName evidence="1">MULE transposase domain-containing protein</fullName>
    </recommendedName>
</protein>
<gene>
    <name evidence="2" type="ORF">GcM3_001038</name>
</gene>
<evidence type="ECO:0000259" key="1">
    <source>
        <dbReference type="Pfam" id="PF10551"/>
    </source>
</evidence>
<dbReference type="PANTHER" id="PTHR47718">
    <property type="entry name" value="OS01G0519700 PROTEIN"/>
    <property type="match status" value="1"/>
</dbReference>
<feature type="domain" description="MULE transposase" evidence="1">
    <location>
        <begin position="56"/>
        <end position="104"/>
    </location>
</feature>
<reference evidence="2 3" key="1">
    <citation type="journal article" date="2018" name="BMC Genomics">
        <title>Comparative genome analyses reveal sequence features reflecting distinct modes of host-adaptation between dicot and monocot powdery mildew.</title>
        <authorList>
            <person name="Wu Y."/>
            <person name="Ma X."/>
            <person name="Pan Z."/>
            <person name="Kale S.D."/>
            <person name="Song Y."/>
            <person name="King H."/>
            <person name="Zhang Q."/>
            <person name="Presley C."/>
            <person name="Deng X."/>
            <person name="Wei C.I."/>
            <person name="Xiao S."/>
        </authorList>
    </citation>
    <scope>NUCLEOTIDE SEQUENCE [LARGE SCALE GENOMIC DNA]</scope>
    <source>
        <strain evidence="2">UMSG3</strain>
    </source>
</reference>
<dbReference type="Pfam" id="PF10551">
    <property type="entry name" value="MULE"/>
    <property type="match status" value="1"/>
</dbReference>
<dbReference type="PANTHER" id="PTHR47718:SF3">
    <property type="entry name" value="PROTEIN FAR1-RELATED SEQUENCE 5-LIKE"/>
    <property type="match status" value="1"/>
</dbReference>